<evidence type="ECO:0000259" key="4">
    <source>
        <dbReference type="PROSITE" id="PS51212"/>
    </source>
</evidence>
<keyword evidence="6" id="KW-1185">Reference proteome</keyword>
<protein>
    <recommendedName>
        <fullName evidence="4">WSC domain-containing protein</fullName>
    </recommendedName>
</protein>
<accession>A0AAW0HNG6</accession>
<sequence length="489" mass="52532">RCLAGQDRSHPRPLPQLRSPDPSWKPNSGLTPEPLGPGGGRPLSPGRASEHVQTGRPFARSAPAARSTPRPRLSSAPADSATAQRGSPQPGGAVQSGPGRVGVLATGAAGVRASGLRALRGCGLGALEGGRPSRPRSRGGNIRQNLLPPLAFRSQARLPVLGAVPRLWLGALLPKGMAKPFFRLQKFLRRTQFLLLFLTAAYLMTGSLLLLQRARVALPQALRAPGSLQALPVATVALGMGLLDGRSLHDPHSSPDLILDVDTLRSPLARLPPGIRWPRRNRSSLRRRWLHHLTSDPQGPPTLGPEAPGPVSRSQGTYLGCFSEEGQERTLKGAVFYDLRKMTVSHCQDACAERSYVYAGLEAGAECYCGNRLPVTRVSLKECNQECKGEKGAFCGAVRRLSVYSVGLQQSGSKKRRTATYRGCFPLPENVTHTFSSSLTQANMTVEICSGFCSQKVRTITIVWCVSHTMCMVGFRAGAEPMLGHTHPL</sequence>
<dbReference type="PANTHER" id="PTHR45964">
    <property type="entry name" value="WSCD FAMILY MEMBER CG9164"/>
    <property type="match status" value="1"/>
</dbReference>
<dbReference type="PROSITE" id="PS51212">
    <property type="entry name" value="WSC"/>
    <property type="match status" value="1"/>
</dbReference>
<dbReference type="PANTHER" id="PTHR45964:SF8">
    <property type="entry name" value="SIALATE:O-SULFOTRANSFERASE 1"/>
    <property type="match status" value="1"/>
</dbReference>
<name>A0AAW0HNG6_MYOGA</name>
<evidence type="ECO:0000256" key="3">
    <source>
        <dbReference type="SAM" id="Phobius"/>
    </source>
</evidence>
<keyword evidence="1" id="KW-0677">Repeat</keyword>
<evidence type="ECO:0000256" key="1">
    <source>
        <dbReference type="ARBA" id="ARBA00022737"/>
    </source>
</evidence>
<dbReference type="Proteomes" id="UP001488838">
    <property type="component" value="Unassembled WGS sequence"/>
</dbReference>
<feature type="non-terminal residue" evidence="5">
    <location>
        <position position="1"/>
    </location>
</feature>
<dbReference type="InterPro" id="IPR002889">
    <property type="entry name" value="WSC_carb-bd"/>
</dbReference>
<organism evidence="5 6">
    <name type="scientific">Myodes glareolus</name>
    <name type="common">Bank vole</name>
    <name type="synonym">Clethrionomys glareolus</name>
    <dbReference type="NCBI Taxonomy" id="447135"/>
    <lineage>
        <taxon>Eukaryota</taxon>
        <taxon>Metazoa</taxon>
        <taxon>Chordata</taxon>
        <taxon>Craniata</taxon>
        <taxon>Vertebrata</taxon>
        <taxon>Euteleostomi</taxon>
        <taxon>Mammalia</taxon>
        <taxon>Eutheria</taxon>
        <taxon>Euarchontoglires</taxon>
        <taxon>Glires</taxon>
        <taxon>Rodentia</taxon>
        <taxon>Myomorpha</taxon>
        <taxon>Muroidea</taxon>
        <taxon>Cricetidae</taxon>
        <taxon>Arvicolinae</taxon>
        <taxon>Myodes</taxon>
    </lineage>
</organism>
<feature type="domain" description="WSC" evidence="4">
    <location>
        <begin position="315"/>
        <end position="407"/>
    </location>
</feature>
<dbReference type="InterPro" id="IPR051589">
    <property type="entry name" value="Sialate-O-sulfotransferase"/>
</dbReference>
<evidence type="ECO:0000313" key="5">
    <source>
        <dbReference type="EMBL" id="KAK7804148.1"/>
    </source>
</evidence>
<gene>
    <name evidence="5" type="ORF">U0070_022456</name>
</gene>
<feature type="region of interest" description="Disordered" evidence="2">
    <location>
        <begin position="292"/>
        <end position="311"/>
    </location>
</feature>
<feature type="compositionally biased region" description="Low complexity" evidence="2">
    <location>
        <begin position="56"/>
        <end position="78"/>
    </location>
</feature>
<comment type="caution">
    <text evidence="5">The sequence shown here is derived from an EMBL/GenBank/DDBJ whole genome shotgun (WGS) entry which is preliminary data.</text>
</comment>
<dbReference type="EMBL" id="JBBHLL010000391">
    <property type="protein sequence ID" value="KAK7804148.1"/>
    <property type="molecule type" value="Genomic_DNA"/>
</dbReference>
<dbReference type="AlphaFoldDB" id="A0AAW0HNG6"/>
<reference evidence="5 6" key="1">
    <citation type="journal article" date="2023" name="bioRxiv">
        <title>Conserved and derived expression patterns and positive selection on dental genes reveal complex evolutionary context of ever-growing rodent molars.</title>
        <authorList>
            <person name="Calamari Z.T."/>
            <person name="Song A."/>
            <person name="Cohen E."/>
            <person name="Akter M."/>
            <person name="Roy R.D."/>
            <person name="Hallikas O."/>
            <person name="Christensen M.M."/>
            <person name="Li P."/>
            <person name="Marangoni P."/>
            <person name="Jernvall J."/>
            <person name="Klein O.D."/>
        </authorList>
    </citation>
    <scope>NUCLEOTIDE SEQUENCE [LARGE SCALE GENOMIC DNA]</scope>
    <source>
        <strain evidence="5">V071</strain>
    </source>
</reference>
<feature type="region of interest" description="Disordered" evidence="2">
    <location>
        <begin position="1"/>
        <end position="99"/>
    </location>
</feature>
<dbReference type="SMART" id="SM00321">
    <property type="entry name" value="WSC"/>
    <property type="match status" value="2"/>
</dbReference>
<keyword evidence="3" id="KW-0472">Membrane</keyword>
<evidence type="ECO:0000256" key="2">
    <source>
        <dbReference type="SAM" id="MobiDB-lite"/>
    </source>
</evidence>
<proteinExistence type="predicted"/>
<dbReference type="Pfam" id="PF01822">
    <property type="entry name" value="WSC"/>
    <property type="match status" value="1"/>
</dbReference>
<feature type="transmembrane region" description="Helical" evidence="3">
    <location>
        <begin position="193"/>
        <end position="211"/>
    </location>
</feature>
<keyword evidence="3" id="KW-0812">Transmembrane</keyword>
<evidence type="ECO:0000313" key="6">
    <source>
        <dbReference type="Proteomes" id="UP001488838"/>
    </source>
</evidence>
<keyword evidence="3" id="KW-1133">Transmembrane helix</keyword>